<keyword evidence="5 7" id="KW-1133">Transmembrane helix</keyword>
<proteinExistence type="predicted"/>
<dbReference type="RefSeq" id="WP_140944178.1">
    <property type="nucleotide sequence ID" value="NZ_FAOO01000002.1"/>
</dbReference>
<evidence type="ECO:0000256" key="3">
    <source>
        <dbReference type="ARBA" id="ARBA00022692"/>
    </source>
</evidence>
<gene>
    <name evidence="9" type="ORF">JGI1_00378</name>
</gene>
<keyword evidence="6 7" id="KW-0472">Membrane</keyword>
<keyword evidence="10" id="KW-1185">Reference proteome</keyword>
<keyword evidence="4" id="KW-0378">Hydrolase</keyword>
<keyword evidence="3 7" id="KW-0812">Transmembrane</keyword>
<feature type="transmembrane region" description="Helical" evidence="7">
    <location>
        <begin position="36"/>
        <end position="54"/>
    </location>
</feature>
<evidence type="ECO:0000256" key="6">
    <source>
        <dbReference type="ARBA" id="ARBA00023136"/>
    </source>
</evidence>
<feature type="domain" description="Phosphatidic acid phosphatase type 2/haloperoxidase" evidence="8">
    <location>
        <begin position="60"/>
        <end position="170"/>
    </location>
</feature>
<feature type="transmembrane region" description="Helical" evidence="7">
    <location>
        <begin position="60"/>
        <end position="79"/>
    </location>
</feature>
<dbReference type="Proteomes" id="UP000320623">
    <property type="component" value="Unassembled WGS sequence"/>
</dbReference>
<evidence type="ECO:0000256" key="2">
    <source>
        <dbReference type="ARBA" id="ARBA00022475"/>
    </source>
</evidence>
<evidence type="ECO:0000259" key="8">
    <source>
        <dbReference type="SMART" id="SM00014"/>
    </source>
</evidence>
<dbReference type="InterPro" id="IPR000326">
    <property type="entry name" value="PAP2/HPO"/>
</dbReference>
<dbReference type="CDD" id="cd03395">
    <property type="entry name" value="PAP2_like_4"/>
    <property type="match status" value="1"/>
</dbReference>
<name>A0A0S4MTQ3_9BACT</name>
<evidence type="ECO:0000256" key="5">
    <source>
        <dbReference type="ARBA" id="ARBA00022989"/>
    </source>
</evidence>
<evidence type="ECO:0000256" key="1">
    <source>
        <dbReference type="ARBA" id="ARBA00004651"/>
    </source>
</evidence>
<accession>A0A0S4MTQ3</accession>
<dbReference type="SUPFAM" id="SSF48317">
    <property type="entry name" value="Acid phosphatase/Vanadium-dependent haloperoxidase"/>
    <property type="match status" value="1"/>
</dbReference>
<dbReference type="PANTHER" id="PTHR14969:SF62">
    <property type="entry name" value="DECAPRENYLPHOSPHORYL-5-PHOSPHORIBOSE PHOSPHATASE RV3807C-RELATED"/>
    <property type="match status" value="1"/>
</dbReference>
<sequence length="195" mass="21876">MLQEIIKLDKGIFYLLNGQISNPVLDVIMPFVTSDFNLRVFLVILWLYFIFFGGRKGRTLALLLIPAVALSDILSSHIIKPLIGRIRPCHELEGVRLLVGCGSGLSFPSSHAVNSFTTATLISKFYRNLRIYLFSLASLIAFSRIYVGVHYPLDVISGAIIGLGVGILITSLWNTVENYVWRKQKLNSKSEKNFK</sequence>
<evidence type="ECO:0000256" key="4">
    <source>
        <dbReference type="ARBA" id="ARBA00022801"/>
    </source>
</evidence>
<dbReference type="OrthoDB" id="9789113at2"/>
<dbReference type="GO" id="GO:0016787">
    <property type="term" value="F:hydrolase activity"/>
    <property type="evidence" value="ECO:0007669"/>
    <property type="project" value="UniProtKB-KW"/>
</dbReference>
<dbReference type="GO" id="GO:0005886">
    <property type="term" value="C:plasma membrane"/>
    <property type="evidence" value="ECO:0007669"/>
    <property type="project" value="UniProtKB-SubCell"/>
</dbReference>
<dbReference type="EMBL" id="FAOO01000002">
    <property type="protein sequence ID" value="CUU01931.1"/>
    <property type="molecule type" value="Genomic_DNA"/>
</dbReference>
<evidence type="ECO:0000256" key="7">
    <source>
        <dbReference type="SAM" id="Phobius"/>
    </source>
</evidence>
<feature type="transmembrane region" description="Helical" evidence="7">
    <location>
        <begin position="131"/>
        <end position="149"/>
    </location>
</feature>
<dbReference type="Gene3D" id="1.20.144.10">
    <property type="entry name" value="Phosphatidic acid phosphatase type 2/haloperoxidase"/>
    <property type="match status" value="1"/>
</dbReference>
<dbReference type="SMART" id="SM00014">
    <property type="entry name" value="acidPPc"/>
    <property type="match status" value="1"/>
</dbReference>
<dbReference type="InterPro" id="IPR036938">
    <property type="entry name" value="PAP2/HPO_sf"/>
</dbReference>
<comment type="subcellular location">
    <subcellularLocation>
        <location evidence="1">Cell membrane</location>
        <topology evidence="1">Multi-pass membrane protein</topology>
    </subcellularLocation>
</comment>
<dbReference type="STRING" id="1643428.GCA_001442855_00365"/>
<evidence type="ECO:0000313" key="9">
    <source>
        <dbReference type="EMBL" id="CUU01931.1"/>
    </source>
</evidence>
<dbReference type="Pfam" id="PF01569">
    <property type="entry name" value="PAP2"/>
    <property type="match status" value="1"/>
</dbReference>
<keyword evidence="2" id="KW-1003">Cell membrane</keyword>
<dbReference type="PANTHER" id="PTHR14969">
    <property type="entry name" value="SPHINGOSINE-1-PHOSPHATE PHOSPHOHYDROLASE"/>
    <property type="match status" value="1"/>
</dbReference>
<protein>
    <submittedName>
        <fullName evidence="9">Undecaprenyl-diphosphatase</fullName>
    </submittedName>
</protein>
<organism evidence="9 10">
    <name type="scientific">Candidatus Thermokryptus mobilis</name>
    <dbReference type="NCBI Taxonomy" id="1643428"/>
    <lineage>
        <taxon>Bacteria</taxon>
        <taxon>Pseudomonadati</taxon>
        <taxon>Candidatus Kryptoniota</taxon>
        <taxon>Candidatus Thermokryptus</taxon>
    </lineage>
</organism>
<feature type="transmembrane region" description="Helical" evidence="7">
    <location>
        <begin position="155"/>
        <end position="176"/>
    </location>
</feature>
<dbReference type="AlphaFoldDB" id="A0A0S4MTQ3"/>
<evidence type="ECO:0000313" key="10">
    <source>
        <dbReference type="Proteomes" id="UP000320623"/>
    </source>
</evidence>
<reference evidence="10" key="1">
    <citation type="submission" date="2015-11" db="EMBL/GenBank/DDBJ databases">
        <authorList>
            <person name="Varghese N."/>
        </authorList>
    </citation>
    <scope>NUCLEOTIDE SEQUENCE [LARGE SCALE GENOMIC DNA]</scope>
</reference>